<feature type="compositionally biased region" description="Acidic residues" evidence="1">
    <location>
        <begin position="1011"/>
        <end position="1021"/>
    </location>
</feature>
<comment type="caution">
    <text evidence="2">The sequence shown here is derived from an EMBL/GenBank/DDBJ whole genome shotgun (WGS) entry which is preliminary data.</text>
</comment>
<feature type="compositionally biased region" description="Acidic residues" evidence="1">
    <location>
        <begin position="32"/>
        <end position="46"/>
    </location>
</feature>
<gene>
    <name evidence="2" type="ORF">CT0861_11166</name>
</gene>
<proteinExistence type="predicted"/>
<evidence type="ECO:0000313" key="2">
    <source>
        <dbReference type="EMBL" id="KZL77824.1"/>
    </source>
</evidence>
<feature type="compositionally biased region" description="Polar residues" evidence="1">
    <location>
        <begin position="1121"/>
        <end position="1137"/>
    </location>
</feature>
<dbReference type="STRING" id="708197.A0A166YM57"/>
<organism evidence="2 3">
    <name type="scientific">Colletotrichum tofieldiae</name>
    <dbReference type="NCBI Taxonomy" id="708197"/>
    <lineage>
        <taxon>Eukaryota</taxon>
        <taxon>Fungi</taxon>
        <taxon>Dikarya</taxon>
        <taxon>Ascomycota</taxon>
        <taxon>Pezizomycotina</taxon>
        <taxon>Sordariomycetes</taxon>
        <taxon>Hypocreomycetidae</taxon>
        <taxon>Glomerellales</taxon>
        <taxon>Glomerellaceae</taxon>
        <taxon>Colletotrichum</taxon>
        <taxon>Colletotrichum spaethianum species complex</taxon>
    </lineage>
</organism>
<feature type="compositionally biased region" description="Basic and acidic residues" evidence="1">
    <location>
        <begin position="1033"/>
        <end position="1042"/>
    </location>
</feature>
<dbReference type="Proteomes" id="UP000076552">
    <property type="component" value="Unassembled WGS sequence"/>
</dbReference>
<keyword evidence="3" id="KW-1185">Reference proteome</keyword>
<reference evidence="2 3" key="1">
    <citation type="submission" date="2015-06" db="EMBL/GenBank/DDBJ databases">
        <title>Survival trade-offs in plant roots during colonization by closely related pathogenic and mutualistic fungi.</title>
        <authorList>
            <person name="Hacquard S."/>
            <person name="Kracher B."/>
            <person name="Hiruma K."/>
            <person name="Weinman A."/>
            <person name="Muench P."/>
            <person name="Garrido Oter R."/>
            <person name="Ver Loren van Themaat E."/>
            <person name="Dallerey J.-F."/>
            <person name="Damm U."/>
            <person name="Henrissat B."/>
            <person name="Lespinet O."/>
            <person name="Thon M."/>
            <person name="Kemen E."/>
            <person name="McHardy A.C."/>
            <person name="Schulze-Lefert P."/>
            <person name="O'Connell R.J."/>
        </authorList>
    </citation>
    <scope>NUCLEOTIDE SEQUENCE [LARGE SCALE GENOMIC DNA]</scope>
    <source>
        <strain evidence="2 3">0861</strain>
    </source>
</reference>
<feature type="region of interest" description="Disordered" evidence="1">
    <location>
        <begin position="1010"/>
        <end position="1098"/>
    </location>
</feature>
<evidence type="ECO:0000256" key="1">
    <source>
        <dbReference type="SAM" id="MobiDB-lite"/>
    </source>
</evidence>
<dbReference type="AlphaFoldDB" id="A0A166YM57"/>
<dbReference type="EMBL" id="LFIV01000005">
    <property type="protein sequence ID" value="KZL77824.1"/>
    <property type="molecule type" value="Genomic_DNA"/>
</dbReference>
<protein>
    <submittedName>
        <fullName evidence="2">Uncharacterized protein</fullName>
    </submittedName>
</protein>
<accession>A0A166YM57</accession>
<feature type="region of interest" description="Disordered" evidence="1">
    <location>
        <begin position="1121"/>
        <end position="1142"/>
    </location>
</feature>
<evidence type="ECO:0000313" key="3">
    <source>
        <dbReference type="Proteomes" id="UP000076552"/>
    </source>
</evidence>
<name>A0A166YM57_9PEZI</name>
<feature type="region of interest" description="Disordered" evidence="1">
    <location>
        <begin position="1192"/>
        <end position="1216"/>
    </location>
</feature>
<sequence>MAAASDQAAGALLQYDENWYQDNSREYPEHSIDEDDEVDDDDTGDSDSAIDEMVAHATRSHDNSIHLNASQRPGGQHATLRIQMPPAKLANQGAWEFIEFIPAWTDPLWDGHDTVMLDDDLNHLVRKKGLLNKLRPAQLPQDRSQNPTAFALRFGIHPDRQDGRSRLTPTRSTFRKFKVNGVDTIDIKGDYIVRQAEKYAAKANLSDVDALLEKYSQIKPDDARQPSETEKFVLQAIQDMQDDEDWQSLLLEDGVLSLENTYGCNLENGLHRLLQRSKWNAATWRGDEPENPRLVYQAGNIKGEWDPRKNDDLWRRMQPALQATSRILAFLEHHDPFWARLMDTFNRVRIPSNRDPRPPHRRKMYPAWNFRMQNDSARSTVADDHVRSSVDAVETTWKTLHSCIQFELGSAFGSSSDGDTLAGSTAAEGDKIVVKLSADCLWPLVADGYSHDEKIMSHFSLAATIIHEIAHAINYAHMHWLHTPGPVVDRVSDPQKQPDLTQQLLGIGVNLFGSKTLEQRNPIEPYFENEQRSELGHSTENYIFGGSNWQAIFQSNMTMRHLHFLPSGSLIIRWPTGYNYKNDRMPTWSEIRKSPADMILRTPPMPADTYRLPVKVSDIARFFSEAFWESEVQRFGTAALRLSTTYPTRIRFVTDEFPVASTQDDTSELAQMMLDLWPQPEKLKQSGAIVWEFLERLLGEYFRYHSVHFRWHKDHLNLFFRLETIELAMKQFDIGVMEVQILSNLLWYTSPNRKKKDIAGHRDSWKAITLQRYRALIEKGKASCSRIPFELPYGSEKLQNDNTFWDHIKEVSTYARWRFDDLLRKIYDRLLFEVDCIRALYLDIYQLSPEERERSMKRKAIDLLASRLRVLEKQCGHILVCHDGVSALKISFDVRPHFTQSFTPLMEQIKELIPWAEDIREIKPDNFLRLQPLIPNIRKAKRPTSMRLVKFAQKEIDLMPVECLVEIQPFLLFVRDKLRAAENIRIDLVRDQKDHLDAIVRQLKALRDPNAVDDDSDENDDPLTKIIKKRKNNKDEIPSRREPIKRRRIYAPRLAPQELDHPRPFSRSTGPKARRPSRSMKASKISPSVADSKLQSQLPNPFANFPPFTFPLAKRDEPHVFSSQHLQPPPQASNAFPNQMPGGPQSMGIFPHPGALSASFTHDLLVEGKYREAIAAQSAKSSLVAPLAFRRHSRFQDVPREPAPLIPDSPESEKGT</sequence>
<feature type="region of interest" description="Disordered" evidence="1">
    <location>
        <begin position="15"/>
        <end position="46"/>
    </location>
</feature>